<keyword evidence="10" id="KW-1185">Reference proteome</keyword>
<feature type="domain" description="Response regulatory" evidence="8">
    <location>
        <begin position="4"/>
        <end position="119"/>
    </location>
</feature>
<sequence>MNGKLLVVEDEFVIAQDLRRICTNLGYVIMGMARSVKEALSQIEMERPDLILLDIKVEGKLTGIDLAHIIDKKLQIPYIYVTSYSDSDILNQMNATNPVGYILKPFDERDIRVALEIGYSKINDRIVSKNSKKAISAVNESDFPIIGESKSIKDALKKVSQVASTDVTVLIHGETGTGKELFMQAVQKMSNRNDKILIKVNCAALPVNLIESVLFGHEKGSFTGATEKRIGKFELADGGTIFLDEIGELPLSSQAKLLRCLQEKEIETVGGSVSKKVDIRIIAATNKDLAEEVRIGNFRADLFFRLNIFPIYVPPLRDREDDIILLANFFLKNVTDKMQKNVNLISSKTMEDFKRYNWPGNVRELQHCIERGVILAESNEVSITIENPNLKGYARHHEEFQLKSFEETERELIVQTLNYCKGKIRGKDGAAEILKMHPNTLDFRIKKLGIKKSIYHSKEE</sequence>
<evidence type="ECO:0000256" key="3">
    <source>
        <dbReference type="ARBA" id="ARBA00023015"/>
    </source>
</evidence>
<dbReference type="CDD" id="cd17534">
    <property type="entry name" value="REC_DC-like"/>
    <property type="match status" value="1"/>
</dbReference>
<organism evidence="9 10">
    <name type="scientific">Flavivirga amylovorans</name>
    <dbReference type="NCBI Taxonomy" id="870486"/>
    <lineage>
        <taxon>Bacteria</taxon>
        <taxon>Pseudomonadati</taxon>
        <taxon>Bacteroidota</taxon>
        <taxon>Flavobacteriia</taxon>
        <taxon>Flavobacteriales</taxon>
        <taxon>Flavobacteriaceae</taxon>
        <taxon>Flavivirga</taxon>
    </lineage>
</organism>
<dbReference type="Pfam" id="PF00072">
    <property type="entry name" value="Response_reg"/>
    <property type="match status" value="1"/>
</dbReference>
<dbReference type="Pfam" id="PF00158">
    <property type="entry name" value="Sigma54_activat"/>
    <property type="match status" value="1"/>
</dbReference>
<protein>
    <submittedName>
        <fullName evidence="9">Sigma-54 dependent transcriptional regulator</fullName>
    </submittedName>
</protein>
<dbReference type="InterPro" id="IPR011006">
    <property type="entry name" value="CheY-like_superfamily"/>
</dbReference>
<dbReference type="Gene3D" id="1.10.8.60">
    <property type="match status" value="1"/>
</dbReference>
<dbReference type="InterPro" id="IPR025943">
    <property type="entry name" value="Sigma_54_int_dom_ATP-bd_2"/>
</dbReference>
<evidence type="ECO:0000313" key="10">
    <source>
        <dbReference type="Proteomes" id="UP001176891"/>
    </source>
</evidence>
<dbReference type="Gene3D" id="1.10.10.60">
    <property type="entry name" value="Homeodomain-like"/>
    <property type="match status" value="1"/>
</dbReference>
<keyword evidence="6" id="KW-0597">Phosphoprotein</keyword>
<dbReference type="EMBL" id="JAUOEM010000003">
    <property type="protein sequence ID" value="MDO5987610.1"/>
    <property type="molecule type" value="Genomic_DNA"/>
</dbReference>
<evidence type="ECO:0000259" key="7">
    <source>
        <dbReference type="PROSITE" id="PS50045"/>
    </source>
</evidence>
<dbReference type="RefSeq" id="WP_303282174.1">
    <property type="nucleotide sequence ID" value="NZ_BAABCZ010000010.1"/>
</dbReference>
<dbReference type="SUPFAM" id="SSF52172">
    <property type="entry name" value="CheY-like"/>
    <property type="match status" value="1"/>
</dbReference>
<dbReference type="SMART" id="SM00382">
    <property type="entry name" value="AAA"/>
    <property type="match status" value="1"/>
</dbReference>
<evidence type="ECO:0000256" key="5">
    <source>
        <dbReference type="ARBA" id="ARBA00023163"/>
    </source>
</evidence>
<feature type="modified residue" description="4-aspartylphosphate" evidence="6">
    <location>
        <position position="54"/>
    </location>
</feature>
<dbReference type="InterPro" id="IPR001789">
    <property type="entry name" value="Sig_transdc_resp-reg_receiver"/>
</dbReference>
<dbReference type="InterPro" id="IPR027417">
    <property type="entry name" value="P-loop_NTPase"/>
</dbReference>
<evidence type="ECO:0000256" key="6">
    <source>
        <dbReference type="PROSITE-ProRule" id="PRU00169"/>
    </source>
</evidence>
<name>A0ABT8X205_9FLAO</name>
<dbReference type="InterPro" id="IPR025944">
    <property type="entry name" value="Sigma_54_int_dom_CS"/>
</dbReference>
<evidence type="ECO:0000256" key="4">
    <source>
        <dbReference type="ARBA" id="ARBA00023125"/>
    </source>
</evidence>
<keyword evidence="3" id="KW-0805">Transcription regulation</keyword>
<proteinExistence type="predicted"/>
<comment type="caution">
    <text evidence="9">The sequence shown here is derived from an EMBL/GenBank/DDBJ whole genome shotgun (WGS) entry which is preliminary data.</text>
</comment>
<dbReference type="Proteomes" id="UP001176891">
    <property type="component" value="Unassembled WGS sequence"/>
</dbReference>
<dbReference type="InterPro" id="IPR009057">
    <property type="entry name" value="Homeodomain-like_sf"/>
</dbReference>
<evidence type="ECO:0000259" key="8">
    <source>
        <dbReference type="PROSITE" id="PS50110"/>
    </source>
</evidence>
<dbReference type="InterPro" id="IPR025662">
    <property type="entry name" value="Sigma_54_int_dom_ATP-bd_1"/>
</dbReference>
<dbReference type="SUPFAM" id="SSF46689">
    <property type="entry name" value="Homeodomain-like"/>
    <property type="match status" value="1"/>
</dbReference>
<dbReference type="SUPFAM" id="SSF52540">
    <property type="entry name" value="P-loop containing nucleoside triphosphate hydrolases"/>
    <property type="match status" value="1"/>
</dbReference>
<evidence type="ECO:0000256" key="2">
    <source>
        <dbReference type="ARBA" id="ARBA00022840"/>
    </source>
</evidence>
<keyword evidence="5" id="KW-0804">Transcription</keyword>
<accession>A0ABT8X205</accession>
<keyword evidence="2" id="KW-0067">ATP-binding</keyword>
<dbReference type="PROSITE" id="PS50045">
    <property type="entry name" value="SIGMA54_INTERACT_4"/>
    <property type="match status" value="1"/>
</dbReference>
<keyword evidence="1" id="KW-0547">Nucleotide-binding</keyword>
<evidence type="ECO:0000256" key="1">
    <source>
        <dbReference type="ARBA" id="ARBA00022741"/>
    </source>
</evidence>
<gene>
    <name evidence="9" type="ORF">Q4Q39_09390</name>
</gene>
<reference evidence="9" key="1">
    <citation type="submission" date="2023-07" db="EMBL/GenBank/DDBJ databases">
        <title>Two novel species in the genus Flavivirga.</title>
        <authorList>
            <person name="Kwon K."/>
        </authorList>
    </citation>
    <scope>NUCLEOTIDE SEQUENCE</scope>
    <source>
        <strain evidence="9">KACC 14157</strain>
    </source>
</reference>
<evidence type="ECO:0000313" key="9">
    <source>
        <dbReference type="EMBL" id="MDO5987610.1"/>
    </source>
</evidence>
<keyword evidence="4" id="KW-0238">DNA-binding</keyword>
<dbReference type="PROSITE" id="PS00688">
    <property type="entry name" value="SIGMA54_INTERACT_3"/>
    <property type="match status" value="1"/>
</dbReference>
<dbReference type="PROSITE" id="PS00675">
    <property type="entry name" value="SIGMA54_INTERACT_1"/>
    <property type="match status" value="1"/>
</dbReference>
<dbReference type="PROSITE" id="PS50110">
    <property type="entry name" value="RESPONSE_REGULATORY"/>
    <property type="match status" value="1"/>
</dbReference>
<dbReference type="PROSITE" id="PS00676">
    <property type="entry name" value="SIGMA54_INTERACT_2"/>
    <property type="match status" value="1"/>
</dbReference>
<dbReference type="PANTHER" id="PTHR32071">
    <property type="entry name" value="TRANSCRIPTIONAL REGULATORY PROTEIN"/>
    <property type="match status" value="1"/>
</dbReference>
<dbReference type="Gene3D" id="3.40.50.300">
    <property type="entry name" value="P-loop containing nucleotide triphosphate hydrolases"/>
    <property type="match status" value="1"/>
</dbReference>
<dbReference type="CDD" id="cd00009">
    <property type="entry name" value="AAA"/>
    <property type="match status" value="1"/>
</dbReference>
<dbReference type="InterPro" id="IPR002197">
    <property type="entry name" value="HTH_Fis"/>
</dbReference>
<dbReference type="SMART" id="SM00448">
    <property type="entry name" value="REC"/>
    <property type="match status" value="1"/>
</dbReference>
<dbReference type="InterPro" id="IPR002078">
    <property type="entry name" value="Sigma_54_int"/>
</dbReference>
<feature type="domain" description="Sigma-54 factor interaction" evidence="7">
    <location>
        <begin position="145"/>
        <end position="374"/>
    </location>
</feature>
<dbReference type="InterPro" id="IPR058031">
    <property type="entry name" value="AAA_lid_NorR"/>
</dbReference>
<dbReference type="InterPro" id="IPR003593">
    <property type="entry name" value="AAA+_ATPase"/>
</dbReference>
<dbReference type="Pfam" id="PF02954">
    <property type="entry name" value="HTH_8"/>
    <property type="match status" value="1"/>
</dbReference>
<dbReference type="Pfam" id="PF25601">
    <property type="entry name" value="AAA_lid_14"/>
    <property type="match status" value="1"/>
</dbReference>
<dbReference type="PANTHER" id="PTHR32071:SF57">
    <property type="entry name" value="C4-DICARBOXYLATE TRANSPORT TRANSCRIPTIONAL REGULATORY PROTEIN DCTD"/>
    <property type="match status" value="1"/>
</dbReference>
<dbReference type="Gene3D" id="3.40.50.2300">
    <property type="match status" value="1"/>
</dbReference>